<comment type="caution">
    <text evidence="9">The sequence shown here is derived from an EMBL/GenBank/DDBJ whole genome shotgun (WGS) entry which is preliminary data.</text>
</comment>
<gene>
    <name evidence="9" type="ORF">G5714_020085</name>
</gene>
<dbReference type="GO" id="GO:0120020">
    <property type="term" value="F:cholesterol transfer activity"/>
    <property type="evidence" value="ECO:0007669"/>
    <property type="project" value="TreeGrafter"/>
</dbReference>
<dbReference type="GO" id="GO:0034359">
    <property type="term" value="C:mature chylomicron"/>
    <property type="evidence" value="ECO:0007669"/>
    <property type="project" value="TreeGrafter"/>
</dbReference>
<dbReference type="PANTHER" id="PTHR13769">
    <property type="entry name" value="APOLIPOPROTEIN B"/>
    <property type="match status" value="1"/>
</dbReference>
<dbReference type="InterPro" id="IPR015816">
    <property type="entry name" value="Vitellinogen_b-sht_N"/>
</dbReference>
<feature type="domain" description="Vitellogenin" evidence="8">
    <location>
        <begin position="22"/>
        <end position="761"/>
    </location>
</feature>
<evidence type="ECO:0000256" key="5">
    <source>
        <dbReference type="ARBA" id="ARBA00023055"/>
    </source>
</evidence>
<dbReference type="Pfam" id="PF01347">
    <property type="entry name" value="Vitellogenin_N"/>
    <property type="match status" value="2"/>
</dbReference>
<dbReference type="Proteomes" id="UP000579812">
    <property type="component" value="Unassembled WGS sequence"/>
</dbReference>
<proteinExistence type="predicted"/>
<evidence type="ECO:0000256" key="2">
    <source>
        <dbReference type="ARBA" id="ARBA00022448"/>
    </source>
</evidence>
<dbReference type="SUPFAM" id="SSF56968">
    <property type="entry name" value="Lipovitellin-phosvitin complex, beta-sheet shell regions"/>
    <property type="match status" value="2"/>
</dbReference>
<dbReference type="Pfam" id="PF06448">
    <property type="entry name" value="DUF1081"/>
    <property type="match status" value="1"/>
</dbReference>
<evidence type="ECO:0000313" key="9">
    <source>
        <dbReference type="EMBL" id="KAF4099959.1"/>
    </source>
</evidence>
<dbReference type="GO" id="GO:0030301">
    <property type="term" value="P:cholesterol transport"/>
    <property type="evidence" value="ECO:0007669"/>
    <property type="project" value="TreeGrafter"/>
</dbReference>
<evidence type="ECO:0000256" key="7">
    <source>
        <dbReference type="PROSITE-ProRule" id="PRU00557"/>
    </source>
</evidence>
<organism evidence="9 10">
    <name type="scientific">Onychostoma macrolepis</name>
    <dbReference type="NCBI Taxonomy" id="369639"/>
    <lineage>
        <taxon>Eukaryota</taxon>
        <taxon>Metazoa</taxon>
        <taxon>Chordata</taxon>
        <taxon>Craniata</taxon>
        <taxon>Vertebrata</taxon>
        <taxon>Euteleostomi</taxon>
        <taxon>Actinopterygii</taxon>
        <taxon>Neopterygii</taxon>
        <taxon>Teleostei</taxon>
        <taxon>Ostariophysi</taxon>
        <taxon>Cypriniformes</taxon>
        <taxon>Cyprinidae</taxon>
        <taxon>Acrossocheilinae</taxon>
        <taxon>Onychostoma</taxon>
    </lineage>
</organism>
<dbReference type="Gene3D" id="1.25.10.20">
    <property type="entry name" value="Vitellinogen, superhelical"/>
    <property type="match status" value="1"/>
</dbReference>
<dbReference type="SMART" id="SM00638">
    <property type="entry name" value="LPD_N"/>
    <property type="match status" value="1"/>
</dbReference>
<dbReference type="GO" id="GO:0042632">
    <property type="term" value="P:cholesterol homeostasis"/>
    <property type="evidence" value="ECO:0007669"/>
    <property type="project" value="TreeGrafter"/>
</dbReference>
<evidence type="ECO:0000256" key="1">
    <source>
        <dbReference type="ARBA" id="ARBA00004613"/>
    </source>
</evidence>
<keyword evidence="4" id="KW-0732">Signal</keyword>
<keyword evidence="10" id="KW-1185">Reference proteome</keyword>
<dbReference type="EMBL" id="JAAMOB010000020">
    <property type="protein sequence ID" value="KAF4099959.1"/>
    <property type="molecule type" value="Genomic_DNA"/>
</dbReference>
<dbReference type="InterPro" id="IPR015819">
    <property type="entry name" value="Lipid_transp_b-sht_shell"/>
</dbReference>
<dbReference type="GO" id="GO:0050750">
    <property type="term" value="F:low-density lipoprotein particle receptor binding"/>
    <property type="evidence" value="ECO:0007669"/>
    <property type="project" value="TreeGrafter"/>
</dbReference>
<protein>
    <recommendedName>
        <fullName evidence="8">Vitellogenin domain-containing protein</fullName>
    </recommendedName>
</protein>
<dbReference type="FunFam" id="2.30.230.10:FF:000003">
    <property type="entry name" value="Apolipoprotein B"/>
    <property type="match status" value="1"/>
</dbReference>
<evidence type="ECO:0000256" key="4">
    <source>
        <dbReference type="ARBA" id="ARBA00022729"/>
    </source>
</evidence>
<accession>A0A7J6BY82</accession>
<dbReference type="GO" id="GO:0006642">
    <property type="term" value="P:triglyceride mobilization"/>
    <property type="evidence" value="ECO:0007669"/>
    <property type="project" value="TreeGrafter"/>
</dbReference>
<evidence type="ECO:0000256" key="6">
    <source>
        <dbReference type="ARBA" id="ARBA00023180"/>
    </source>
</evidence>
<keyword evidence="6" id="KW-0325">Glycoprotein</keyword>
<dbReference type="InterPro" id="IPR011030">
    <property type="entry name" value="Lipovitellin_superhlx_dom"/>
</dbReference>
<evidence type="ECO:0000313" key="10">
    <source>
        <dbReference type="Proteomes" id="UP000579812"/>
    </source>
</evidence>
<comment type="subcellular location">
    <subcellularLocation>
        <location evidence="1">Secreted</location>
    </subcellularLocation>
</comment>
<keyword evidence="3" id="KW-0964">Secreted</keyword>
<dbReference type="Pfam" id="PF09172">
    <property type="entry name" value="Vit_open_b-sht"/>
    <property type="match status" value="1"/>
</dbReference>
<dbReference type="InterPro" id="IPR001747">
    <property type="entry name" value="Vitellogenin_N"/>
</dbReference>
<sequence length="2608" mass="288232">MHLFYITVAQDEGPPCSMAKRYKPFNKYEYFYKTESLNALNEAVNGPEASCKVEIAVPGTCSYILRTTDCKLREAIGVDADGNPVFGAAAGTEDFKTAMEKYPLKFTVEGDDDIKLFPEEDELINILNIKRGIISALAVPVLEEDRNKEMPTIYGLCKTDYVMKTREDIDTEVTLNRDLSKCDKFRPIKDHTSPLALITGMHHPLAQLIWSNQTCNYKFDNEQHHMTSGSCTEKHVLVPFSYKGRYGVTNTGKQALNLLGVAEYNDRVFDHNVANMKPLHLDRSVDMSPIQDKDAALAVLRELSGLSKTNDGRKRAHLAHKLVAVIRKMEAETLAAAVPEALEISRSLTYQALLQCGTPECSSAIMQIFRTFDRSSVEIDAAVYGMGMIPHSSRVLVKEMLAMAKFKPTKPIYYALSNAVRRLYETDGVTNEIQAVADYALEQIGDCTGDQEHLSFSKVQHAAIQVYRQILVPEEGREVLMHAVLDRAASVQKRVAAYLILMKNPTPAELAQLAAAVHVEENRQAKSFIISHITNILSSTAPETLDLRWKVREAFQGNEIGMIMEPIKLSRYYRLGSLEGNMIFESPNELPREVMLEMTLNAFGFEMDFIEIGMEGKGFDPIVEAIFGDDGFFPDTVMKTTLYATDNMPAQLSEVLDNMLPIMRNERKKRQATQNIVKEICDNVNKLIEDLKAQDTPEAMVYLKLLGAELGYLDAKDGKMIHELLKMIPTDFVKRLFSSVDNELFLHYIFMDTEFYLPTGAGFPLRVALSGTFTPGIKGGLSFNPGMKEFAFALSSGIEFVTEIGTHFPDYVLSGLEMHTNIYHESGLRAKLSVTNNQLKLSIPAPREPTELISVTSSLVSVVGAKILPIHANGEYIKEELCAPVFPGWKHCTVFKYPDDASHYFPLNSDTKFTVTLYPSVEVTEYTATIDYAYEDDSDKVTFSIKTEGTPFEATNTVMLNRKQQTVSSELLIAPLQIYSKFSAKLKRDEKLTLELESDLKLPETTSVQTLILKLENEKIEAGLKSHVNSEIQRIIPNIDVIETIVNSLLDGQIAQNEMKVLDILAKSAAYLGVPAVPVFAIPERLFLNVEVAAKYLFGHPYYTITLPLPLGGKSTRDLNFPTTLSTPNLIIPHLDLEFEATTINLPEVSIPVSMSLSVPTLEMAEMSGKLNSNFYNLEAAVSAARDPSADLRYSAKVEFTGTSPADLLSLKVEGSALVEPTPGNSLMTKVKTVVHHKITDITISIEEEVKLAEKLSVKSKSKLDVISHFGVHISLEHNGTFEVDEEEISGDGNLEGSFESGLVNGSGILTQSVSLLPSRQEAKIDSSLEVDSTLLQARNSFALAFANGGLIILSNTAAFDDRLTNTANFTFKEFQLALNSQTKTQAFGLRIQNMAETRAGVEAVSVKIETSTDNSEEHSHYLVAGVLDINGLAIHSDTSAKLMGHTVAYKANLKLNMDGLTTSGTTSLQNTFTMEKLKQTFEINYKNLTGIAKCKTNGNVMGTRINHNTELEMAGLSGRIKNHVRFNSMVFNVESSTYGTTIPFRFNFDASANGDNDIYLYGHCNSQFNAKVLLKVEPQSIAHSHEFKISTLLDIDRVNIKSHFESKSDTLLIPSEQKTKVTVKAEVNNHAINQEISGYNTPAQFGLEGSGTVHTNLFNTANTSYQDFAVFGFLKYGKSNDIHLISLPFIDGLLLVPDIIRITLASMGESLRNYINREGIASKFQNLSQHVSDFVSNLNFERRVVQLKRTLTSLSQEFALNLENLVASRIGAFAKLVSDIGNRFGEALELTVKGMLVGTVVPKHISTLIFSIIEDVKIFLSSITTQSYTKLNEIFRPANAENHKLDSPLQIPSVSTALLVPSFGKLYGEVRFISPVYNVRTSAEFKNASERHPLFTAFIYSKGTSPKHSILNYNLNSTAQISMPEMSPVIVSETLKLTHVYLTLDQQASSTLNGSASNNANSSSFSLDTSYNHQVNIPSQSLSGEVTLIQKAIAFQDGAAITLTVKNEGSGKFSLEDFSEEGTHKSDLHFNMGLSTAKLTFTGRSDGTHLQMKMKVNADAVALSHLEFNARVETKSPFIKNSLLFASGKARFSDLNVEIKATHDTELVGPVSGVLSNTANIMTCPWEVDIHFQNKGNAKINLFESSVDLQNDYTFIANPDLQEFSTVAVASFNHFNYSHNFTANNNKAEMGIYTALNSVASSGFLNIAEMFVPAIFKIPEVKKLKLNDDQPIDLNTKLVYQKSGFAPLLGNLVSEVSFESSIFNLSANTGIYPKDFLMHVSAATASVFQELNSKLDGSTSLTTKSGLKLASSLSMENAHIEGNHNSTMTLEDNFAAVLSVDTVAKIHTTSFTVYATHQLSADTKAHPKAESNLTIKYTFVQQDSKTAGHGDAKNTLKLDATLSYITIESVSQITTNSTFPYAFGVTVKGTLDNEANVYMKVDGLKSNSKTTGNGSIDFSVAKLWFDINELLIVEGDLDRMYSLLEIDSNYMLAAGLEVDFALNHTARGKTHIIPLSTLMAAVDILLNQPSYRDFDVRNKESTILRDRLAYKTETFSRWFNSRTAISAQVFNDFPHATAVYECSYNLTSPSLLLEYQGGVHLSPVYHN</sequence>
<dbReference type="SMART" id="SM01169">
    <property type="entry name" value="DUF1943"/>
    <property type="match status" value="1"/>
</dbReference>
<dbReference type="InterPro" id="IPR015255">
    <property type="entry name" value="Vitellinogen_open_b-sht"/>
</dbReference>
<comment type="caution">
    <text evidence="7">Lacks conserved residue(s) required for the propagation of feature annotation.</text>
</comment>
<evidence type="ECO:0000256" key="3">
    <source>
        <dbReference type="ARBA" id="ARBA00022525"/>
    </source>
</evidence>
<dbReference type="GO" id="GO:0042953">
    <property type="term" value="P:lipoprotein transport"/>
    <property type="evidence" value="ECO:0007669"/>
    <property type="project" value="TreeGrafter"/>
</dbReference>
<keyword evidence="5" id="KW-0445">Lipid transport</keyword>
<dbReference type="GO" id="GO:0034361">
    <property type="term" value="C:very-low-density lipoprotein particle"/>
    <property type="evidence" value="ECO:0007669"/>
    <property type="project" value="TreeGrafter"/>
</dbReference>
<name>A0A7J6BY82_9TELE</name>
<dbReference type="PANTHER" id="PTHR13769:SF5">
    <property type="entry name" value="APOLIPOPROTEIN B-100-RELATED"/>
    <property type="match status" value="1"/>
</dbReference>
<dbReference type="GO" id="GO:0034362">
    <property type="term" value="C:low-density lipoprotein particle"/>
    <property type="evidence" value="ECO:0007669"/>
    <property type="project" value="TreeGrafter"/>
</dbReference>
<keyword evidence="2" id="KW-0813">Transport</keyword>
<dbReference type="SUPFAM" id="SSF48431">
    <property type="entry name" value="Lipovitellin-phosvitin complex, superhelical domain"/>
    <property type="match status" value="1"/>
</dbReference>
<dbReference type="Gene3D" id="2.20.80.10">
    <property type="entry name" value="Lipovitellin-phosvitin complex, chain A, domain 4"/>
    <property type="match status" value="1"/>
</dbReference>
<dbReference type="InterPro" id="IPR009454">
    <property type="entry name" value="Lipid_transpt_open_b-sht"/>
</dbReference>
<evidence type="ECO:0000259" key="8">
    <source>
        <dbReference type="PROSITE" id="PS51211"/>
    </source>
</evidence>
<dbReference type="Gene3D" id="2.30.230.10">
    <property type="entry name" value="Lipovitellin, beta-sheet shell regions, chain A"/>
    <property type="match status" value="1"/>
</dbReference>
<dbReference type="InterPro" id="IPR052418">
    <property type="entry name" value="Apolipoprotein_B"/>
</dbReference>
<reference evidence="9 10" key="1">
    <citation type="submission" date="2020-04" db="EMBL/GenBank/DDBJ databases">
        <title>Chromosome-level genome assembly of a cyprinid fish Onychostoma macrolepis by integration of Nanopore Sequencing, Bionano and Hi-C technology.</title>
        <authorList>
            <person name="Wang D."/>
        </authorList>
    </citation>
    <scope>NUCLEOTIDE SEQUENCE [LARGE SCALE GENOMIC DNA]</scope>
    <source>
        <strain evidence="9">SWU-2019</strain>
        <tissue evidence="9">Muscle</tissue>
    </source>
</reference>
<dbReference type="PROSITE" id="PS51211">
    <property type="entry name" value="VITELLOGENIN"/>
    <property type="match status" value="1"/>
</dbReference>